<evidence type="ECO:0000313" key="2">
    <source>
        <dbReference type="Proteomes" id="UP001626536"/>
    </source>
</evidence>
<sequence length="242" mass="28099">MEGEIHIGTSGWRYDHWRGPFYPETLAAEDMLAFYAERFATVELNYSFYRLPEPESVRSWLARTPKHFLFACKASRYTTHVKRLKDAPKSFEKFFPRVDLLGEKLGPILFQTPPRFLPDPERLASFIAALPAKHRYAFEFRDRRWLCDAARDVLAEANCAFCIFDIEGVQSPSWTTADFVYLRLHGPGGKYQGSYDDRALRSWAKQIYSFARQEIDVYCYFNNDQAGHAPANALRLIEMIKG</sequence>
<dbReference type="Proteomes" id="UP001626536">
    <property type="component" value="Chromosome"/>
</dbReference>
<dbReference type="PANTHER" id="PTHR30348">
    <property type="entry name" value="UNCHARACTERIZED PROTEIN YECE"/>
    <property type="match status" value="1"/>
</dbReference>
<dbReference type="Gene3D" id="3.20.20.410">
    <property type="entry name" value="Protein of unknown function UPF0759"/>
    <property type="match status" value="1"/>
</dbReference>
<dbReference type="RefSeq" id="WP_407339090.1">
    <property type="nucleotide sequence ID" value="NZ_CP136862.1"/>
</dbReference>
<reference evidence="1 2" key="1">
    <citation type="submission" date="2023-10" db="EMBL/GenBank/DDBJ databases">
        <title>Novel methanotroph of the genus Methylocapsa from a subarctic wetland.</title>
        <authorList>
            <person name="Belova S.E."/>
            <person name="Oshkin I.Y."/>
            <person name="Miroshnikov K."/>
            <person name="Dedysh S.N."/>
        </authorList>
    </citation>
    <scope>NUCLEOTIDE SEQUENCE [LARGE SCALE GENOMIC DNA]</scope>
    <source>
        <strain evidence="1 2">RX1</strain>
    </source>
</reference>
<dbReference type="SUPFAM" id="SSF117396">
    <property type="entry name" value="TM1631-like"/>
    <property type="match status" value="1"/>
</dbReference>
<name>A0ABZ0HS79_9HYPH</name>
<keyword evidence="2" id="KW-1185">Reference proteome</keyword>
<dbReference type="InterPro" id="IPR036520">
    <property type="entry name" value="UPF0759_sf"/>
</dbReference>
<evidence type="ECO:0000313" key="1">
    <source>
        <dbReference type="EMBL" id="WOJ89645.1"/>
    </source>
</evidence>
<dbReference type="PANTHER" id="PTHR30348:SF4">
    <property type="entry name" value="DUF72 DOMAIN-CONTAINING PROTEIN"/>
    <property type="match status" value="1"/>
</dbReference>
<proteinExistence type="predicted"/>
<dbReference type="EMBL" id="CP136862">
    <property type="protein sequence ID" value="WOJ89645.1"/>
    <property type="molecule type" value="Genomic_DNA"/>
</dbReference>
<dbReference type="Pfam" id="PF01904">
    <property type="entry name" value="DUF72"/>
    <property type="match status" value="1"/>
</dbReference>
<organism evidence="1 2">
    <name type="scientific">Methylocapsa polymorpha</name>
    <dbReference type="NCBI Taxonomy" id="3080828"/>
    <lineage>
        <taxon>Bacteria</taxon>
        <taxon>Pseudomonadati</taxon>
        <taxon>Pseudomonadota</taxon>
        <taxon>Alphaproteobacteria</taxon>
        <taxon>Hyphomicrobiales</taxon>
        <taxon>Beijerinckiaceae</taxon>
        <taxon>Methylocapsa</taxon>
    </lineage>
</organism>
<dbReference type="InterPro" id="IPR002763">
    <property type="entry name" value="DUF72"/>
</dbReference>
<accession>A0ABZ0HS79</accession>
<gene>
    <name evidence="1" type="ORF">RZS28_17970</name>
</gene>
<protein>
    <submittedName>
        <fullName evidence="1">DUF72 domain-containing protein</fullName>
    </submittedName>
</protein>